<dbReference type="AlphaFoldDB" id="A0A221T2W1"/>
<evidence type="ECO:0000313" key="2">
    <source>
        <dbReference type="Proteomes" id="UP000259030"/>
    </source>
</evidence>
<evidence type="ECO:0000313" key="1">
    <source>
        <dbReference type="EMBL" id="ASN83233.1"/>
    </source>
</evidence>
<dbReference type="EMBL" id="CP021084">
    <property type="protein sequence ID" value="ASN83233.1"/>
    <property type="molecule type" value="Genomic_DNA"/>
</dbReference>
<geneLocation type="plasmid" evidence="2">
    <name>pdfi3</name>
</geneLocation>
<reference evidence="1 2" key="1">
    <citation type="submission" date="2017-05" db="EMBL/GenBank/DDBJ databases">
        <title>The complete genome sequence of Deinococcus ficus isolated from the rhizosphere of the Ficus religiosa L. in Taiwan.</title>
        <authorList>
            <person name="Wu K.-M."/>
            <person name="Liao T.-L."/>
            <person name="Liu Y.-M."/>
            <person name="Young C.-C."/>
            <person name="Tsai S.-F."/>
        </authorList>
    </citation>
    <scope>NUCLEOTIDE SEQUENCE [LARGE SCALE GENOMIC DNA]</scope>
    <source>
        <strain evidence="1 2">CC-FR2-10</strain>
        <plasmid evidence="2">pdfi3</plasmid>
    </source>
</reference>
<dbReference type="RefSeq" id="WP_027462681.1">
    <property type="nucleotide sequence ID" value="NZ_CP021084.1"/>
</dbReference>
<proteinExistence type="predicted"/>
<gene>
    <name evidence="1" type="ORF">DFI_18725</name>
</gene>
<keyword evidence="2" id="KW-1185">Reference proteome</keyword>
<sequence>MLGNALPLQITLGAQPVTTDLDPYITFLDRSFETLAPREPKETPQAYIERHLLHYGKQWTWNATVTVFDRRTLEADEPRCGYRIKPTPEPVQVVGVMDDGGTYFDISESVGTLEYWCPRLAGSLITTLQRASHLLQIWGPVEAVENPMAFMDEGDYWDNMRYEALEHYTSLQKEAHAAAAAEAQAAGLPAPAEPTPVTTVTREQFKAFLREQDFRTPGRLKRAVGQATYNSAKYPLTREQLDALVADPVTSAVQAEALQEFLSRCDEIRQLHDELMALSDEEAYAQIQPEDDYFPYQFSLETEPRRDYDLDGTVYEMLREYMEYQMNSGSEPRYFYAAQTTLGPELPAMMNKLQQLFDLFTAQCRLLTGWPETGVTPEMRQAHGRLKPPKCRAR</sequence>
<dbReference type="KEGG" id="dfc:DFI_18725"/>
<organism evidence="1 2">
    <name type="scientific">Deinococcus ficus</name>
    <dbReference type="NCBI Taxonomy" id="317577"/>
    <lineage>
        <taxon>Bacteria</taxon>
        <taxon>Thermotogati</taxon>
        <taxon>Deinococcota</taxon>
        <taxon>Deinococci</taxon>
        <taxon>Deinococcales</taxon>
        <taxon>Deinococcaceae</taxon>
        <taxon>Deinococcus</taxon>
    </lineage>
</organism>
<accession>A0A221T2W1</accession>
<name>A0A221T2W1_9DEIO</name>
<protein>
    <submittedName>
        <fullName evidence="1">Uncharacterized protein</fullName>
    </submittedName>
</protein>
<dbReference type="Proteomes" id="UP000259030">
    <property type="component" value="Plasmid pDFI3"/>
</dbReference>
<keyword evidence="1" id="KW-0614">Plasmid</keyword>